<accession>A0A7I4C5D5</accession>
<dbReference type="Gramene" id="Pp3c20_15220V3.3">
    <property type="protein sequence ID" value="Pp3c20_15220V3.3"/>
    <property type="gene ID" value="Pp3c20_15220"/>
</dbReference>
<keyword evidence="3" id="KW-1185">Reference proteome</keyword>
<reference evidence="2" key="3">
    <citation type="submission" date="2020-12" db="UniProtKB">
        <authorList>
            <consortium name="EnsemblPlants"/>
        </authorList>
    </citation>
    <scope>IDENTIFICATION</scope>
</reference>
<protein>
    <submittedName>
        <fullName evidence="2">Uncharacterized protein</fullName>
    </submittedName>
</protein>
<reference evidence="2 3" key="2">
    <citation type="journal article" date="2018" name="Plant J.">
        <title>The Physcomitrella patens chromosome-scale assembly reveals moss genome structure and evolution.</title>
        <authorList>
            <person name="Lang D."/>
            <person name="Ullrich K.K."/>
            <person name="Murat F."/>
            <person name="Fuchs J."/>
            <person name="Jenkins J."/>
            <person name="Haas F.B."/>
            <person name="Piednoel M."/>
            <person name="Gundlach H."/>
            <person name="Van Bel M."/>
            <person name="Meyberg R."/>
            <person name="Vives C."/>
            <person name="Morata J."/>
            <person name="Symeonidi A."/>
            <person name="Hiss M."/>
            <person name="Muchero W."/>
            <person name="Kamisugi Y."/>
            <person name="Saleh O."/>
            <person name="Blanc G."/>
            <person name="Decker E.L."/>
            <person name="van Gessel N."/>
            <person name="Grimwood J."/>
            <person name="Hayes R.D."/>
            <person name="Graham S.W."/>
            <person name="Gunter L.E."/>
            <person name="McDaniel S.F."/>
            <person name="Hoernstein S.N.W."/>
            <person name="Larsson A."/>
            <person name="Li F.W."/>
            <person name="Perroud P.F."/>
            <person name="Phillips J."/>
            <person name="Ranjan P."/>
            <person name="Rokshar D.S."/>
            <person name="Rothfels C.J."/>
            <person name="Schneider L."/>
            <person name="Shu S."/>
            <person name="Stevenson D.W."/>
            <person name="Thummler F."/>
            <person name="Tillich M."/>
            <person name="Villarreal Aguilar J.C."/>
            <person name="Widiez T."/>
            <person name="Wong G.K."/>
            <person name="Wymore A."/>
            <person name="Zhang Y."/>
            <person name="Zimmer A.D."/>
            <person name="Quatrano R.S."/>
            <person name="Mayer K.F.X."/>
            <person name="Goodstein D."/>
            <person name="Casacuberta J.M."/>
            <person name="Vandepoele K."/>
            <person name="Reski R."/>
            <person name="Cuming A.C."/>
            <person name="Tuskan G.A."/>
            <person name="Maumus F."/>
            <person name="Salse J."/>
            <person name="Schmutz J."/>
            <person name="Rensing S.A."/>
        </authorList>
    </citation>
    <scope>NUCLEOTIDE SEQUENCE [LARGE SCALE GENOMIC DNA]</scope>
    <source>
        <strain evidence="2 3">cv. Gransden 2004</strain>
    </source>
</reference>
<organism evidence="2 3">
    <name type="scientific">Physcomitrium patens</name>
    <name type="common">Spreading-leaved earth moss</name>
    <name type="synonym">Physcomitrella patens</name>
    <dbReference type="NCBI Taxonomy" id="3218"/>
    <lineage>
        <taxon>Eukaryota</taxon>
        <taxon>Viridiplantae</taxon>
        <taxon>Streptophyta</taxon>
        <taxon>Embryophyta</taxon>
        <taxon>Bryophyta</taxon>
        <taxon>Bryophytina</taxon>
        <taxon>Bryopsida</taxon>
        <taxon>Funariidae</taxon>
        <taxon>Funariales</taxon>
        <taxon>Funariaceae</taxon>
        <taxon>Physcomitrium</taxon>
    </lineage>
</organism>
<name>A0A7I4C5D5_PHYPA</name>
<sequence length="103" mass="10948">MNLKRRVQSGAKVRSDTAPPTSFQCPGSLENCSHYLVQLPGSSEPAVGPIAVISLASVRSVGFLVIQGRHPYTGAVRLSCAFPLAAQHPCCSRMCTDEFVPCS</sequence>
<evidence type="ECO:0000313" key="2">
    <source>
        <dbReference type="EnsemblPlants" id="Pp3c20_15220V3.2"/>
    </source>
</evidence>
<evidence type="ECO:0000256" key="1">
    <source>
        <dbReference type="SAM" id="MobiDB-lite"/>
    </source>
</evidence>
<dbReference type="EnsemblPlants" id="Pp3c20_15220V3.3">
    <property type="protein sequence ID" value="Pp3c20_15220V3.3"/>
    <property type="gene ID" value="Pp3c20_15220"/>
</dbReference>
<reference evidence="2 3" key="1">
    <citation type="journal article" date="2008" name="Science">
        <title>The Physcomitrella genome reveals evolutionary insights into the conquest of land by plants.</title>
        <authorList>
            <person name="Rensing S."/>
            <person name="Lang D."/>
            <person name="Zimmer A."/>
            <person name="Terry A."/>
            <person name="Salamov A."/>
            <person name="Shapiro H."/>
            <person name="Nishiyama T."/>
            <person name="Perroud P.-F."/>
            <person name="Lindquist E."/>
            <person name="Kamisugi Y."/>
            <person name="Tanahashi T."/>
            <person name="Sakakibara K."/>
            <person name="Fujita T."/>
            <person name="Oishi K."/>
            <person name="Shin-I T."/>
            <person name="Kuroki Y."/>
            <person name="Toyoda A."/>
            <person name="Suzuki Y."/>
            <person name="Hashimoto A."/>
            <person name="Yamaguchi K."/>
            <person name="Sugano A."/>
            <person name="Kohara Y."/>
            <person name="Fujiyama A."/>
            <person name="Anterola A."/>
            <person name="Aoki S."/>
            <person name="Ashton N."/>
            <person name="Barbazuk W.B."/>
            <person name="Barker E."/>
            <person name="Bennetzen J."/>
            <person name="Bezanilla M."/>
            <person name="Blankenship R."/>
            <person name="Cho S.H."/>
            <person name="Dutcher S."/>
            <person name="Estelle M."/>
            <person name="Fawcett J.A."/>
            <person name="Gundlach H."/>
            <person name="Hanada K."/>
            <person name="Heyl A."/>
            <person name="Hicks K.A."/>
            <person name="Hugh J."/>
            <person name="Lohr M."/>
            <person name="Mayer K."/>
            <person name="Melkozernov A."/>
            <person name="Murata T."/>
            <person name="Nelson D."/>
            <person name="Pils B."/>
            <person name="Prigge M."/>
            <person name="Reiss B."/>
            <person name="Renner T."/>
            <person name="Rombauts S."/>
            <person name="Rushton P."/>
            <person name="Sanderfoot A."/>
            <person name="Schween G."/>
            <person name="Shiu S.-H."/>
            <person name="Stueber K."/>
            <person name="Theodoulou F.L."/>
            <person name="Tu H."/>
            <person name="Van de Peer Y."/>
            <person name="Verrier P.J."/>
            <person name="Waters E."/>
            <person name="Wood A."/>
            <person name="Yang L."/>
            <person name="Cove D."/>
            <person name="Cuming A."/>
            <person name="Hasebe M."/>
            <person name="Lucas S."/>
            <person name="Mishler D.B."/>
            <person name="Reski R."/>
            <person name="Grigoriev I."/>
            <person name="Quatrano R.S."/>
            <person name="Boore J.L."/>
        </authorList>
    </citation>
    <scope>NUCLEOTIDE SEQUENCE [LARGE SCALE GENOMIC DNA]</scope>
    <source>
        <strain evidence="2 3">cv. Gransden 2004</strain>
    </source>
</reference>
<dbReference type="EnsemblPlants" id="Pp3c20_15220V3.2">
    <property type="protein sequence ID" value="Pp3c20_15220V3.2"/>
    <property type="gene ID" value="Pp3c20_15220"/>
</dbReference>
<proteinExistence type="predicted"/>
<feature type="region of interest" description="Disordered" evidence="1">
    <location>
        <begin position="1"/>
        <end position="22"/>
    </location>
</feature>
<dbReference type="Gramene" id="Pp3c20_15220V3.2">
    <property type="protein sequence ID" value="Pp3c20_15220V3.2"/>
    <property type="gene ID" value="Pp3c20_15220"/>
</dbReference>
<dbReference type="Proteomes" id="UP000006727">
    <property type="component" value="Chromosome 20"/>
</dbReference>
<dbReference type="InParanoid" id="A0A7I4C5D5"/>
<evidence type="ECO:0000313" key="3">
    <source>
        <dbReference type="Proteomes" id="UP000006727"/>
    </source>
</evidence>
<dbReference type="EMBL" id="ABEU02000020">
    <property type="status" value="NOT_ANNOTATED_CDS"/>
    <property type="molecule type" value="Genomic_DNA"/>
</dbReference>
<dbReference type="AlphaFoldDB" id="A0A7I4C5D5"/>